<geneLocation type="plasmid" evidence="1 2">
    <name>p-SCP1</name>
</geneLocation>
<dbReference type="RefSeq" id="WP_023851560.1">
    <property type="nucleotide sequence ID" value="NZ_CP047167.1"/>
</dbReference>
<evidence type="ECO:0000313" key="2">
    <source>
        <dbReference type="Proteomes" id="UP000596387"/>
    </source>
</evidence>
<protein>
    <submittedName>
        <fullName evidence="1">Uncharacterized protein</fullName>
    </submittedName>
</protein>
<proteinExistence type="predicted"/>
<gene>
    <name evidence="1" type="ORF">GQA70_19800</name>
</gene>
<dbReference type="SUPFAM" id="SSF48452">
    <property type="entry name" value="TPR-like"/>
    <property type="match status" value="1"/>
</dbReference>
<dbReference type="Proteomes" id="UP000596387">
    <property type="component" value="Plasmid p-SCP1"/>
</dbReference>
<dbReference type="Gene3D" id="1.25.40.10">
    <property type="entry name" value="Tetratricopeptide repeat domain"/>
    <property type="match status" value="1"/>
</dbReference>
<sequence length="1480" mass="164701">MKITAIALPEHLHKPVCAAYPELSWTFLPTYKRRSYMGFGPARALIRIQGTFAVWSGDPNLPSLMADLRGAEVLVLHLGAVTPAMSGRTVPEMKLRSFMLLPAKSAPPRGMDTDSALVPETLLPTDLPETNNRNDIAFVPKDCPPRELLANMPKGYILNTTDRKFPLEHAIMLHRQESSILPSNTTLADGLSVASSVIVDDALIAILALQMGKHVRVAGGRFADEPVLRATLEAGGPSAETLLSQHTRYLETVGNIPVPFEDICARVNSFLYPETEADTEGAATGNAPSTTPLDGIEPDATLCFVVGHPPGIAVPPAALFEGSNVIQAPPDFNAAAMLKNPEVFADQDLIVWHRMPSVDWVRGGARAVRLLSRYPAGLPMHLGRNKGFLPVLSCVRLSGRTDTDTDAFTVHFDLARDIAELDESAQRRFRALGHEMLPDLAKLQSVWRIQRHNIFVMNRKLGLQEVPRIAVLGREAPQSELPVQTNPERIEDEALVARLLNEHPDTEIIYQPHPTKSADKSLIARIKGLSQRVKVIEDSYEASELAQVVDAFHTVDSPLGIAALLTQKPVTVYGTPYYAGLGVTHDLDSEGASRPLLLDSPIDLALFVGWHFTENVIFVDPMTGARVPAKDYGATWYPSRMALEDSVAERLLARSELDAGATPEFRNAVLQVLQAHCKADHVRAFLDRLDLDHEITAYPGSTLGFAEAYAGLGDWRYALRIAARVSDHHGAKVIGLVTGALQRIRARLRSTDDRELFGHYLLTLFRRTPAADIEKIARGLMDKRYFGAAMLIFRSIRPSTSILSAICRCQIGRSNLEGARRTIAELVARGMPEAEIETLSLALDEALCNWTQAEETLAQRVRKTPGDLDLILRHAKACEQAGLFDKAHNQFVQLIRTQKSSPAIRSLISLEFSRMNVRSARSLLEAYLASTNPDRMLYSLMGDCLSFDNELEEACEYYFRALQLDALDTPSYTRLCELEAELEEAGRAPEVLWSTRFKEILAQVQDDTVETLLGEGRAKLLENDIDTMRRNATRATELFPNDMRGYTWLGHALAWTPGRRSPEEIQQIIANYRASISAGAEDGWWTSYDSVRSFAFLGQTAEIRKIVKEQHDLLFVGQKTRTGWPRFMAGAALSDLSLAFGGLRDYPRTALFRKHARNFRVATSIHEIRPGEKILFVSEGGVGDEIRYAIPYAELASRFPDAIFSVDERLAPLFRRSFPQVSRFVPIPRFHRTRMNRDLLPQIDQLPDQALAQFFDNNLWALAQEVDVVLPVSSAMADLRPDIASFDVTPRPRLVPDPAQIEAWRKRLRPHSDNLLVGVIGTSRILEYQRIANYFTPEQMGDMYRMPGVTFVSLEYKDDPELTELIRTQYGADYVSFEDLDRMDDFDGVLALSHALDCVVGVNTATIELTGFGGVDTIFAAPNANHIWRDPHGTGEELFFDTMRIVLSRDPSEKHLVTARIVAMLEAQRDAKLNDKKAVS</sequence>
<dbReference type="InterPro" id="IPR011990">
    <property type="entry name" value="TPR-like_helical_dom_sf"/>
</dbReference>
<dbReference type="InterPro" id="IPR007833">
    <property type="entry name" value="Capsule_polysaccharide_synth"/>
</dbReference>
<dbReference type="EMBL" id="CP047167">
    <property type="protein sequence ID" value="QRF68633.1"/>
    <property type="molecule type" value="Genomic_DNA"/>
</dbReference>
<accession>A0ABX7FFW1</accession>
<organism evidence="1 2">
    <name type="scientific">Ponticoccus alexandrii</name>
    <dbReference type="NCBI Taxonomy" id="1943633"/>
    <lineage>
        <taxon>Bacteria</taxon>
        <taxon>Pseudomonadati</taxon>
        <taxon>Pseudomonadota</taxon>
        <taxon>Alphaproteobacteria</taxon>
        <taxon>Rhodobacterales</taxon>
        <taxon>Roseobacteraceae</taxon>
        <taxon>Ponticoccus</taxon>
    </lineage>
</organism>
<dbReference type="Pfam" id="PF05159">
    <property type="entry name" value="Capsule_synth"/>
    <property type="match status" value="1"/>
</dbReference>
<reference evidence="1 2" key="1">
    <citation type="submission" date="2019-12" db="EMBL/GenBank/DDBJ databases">
        <title>Complete Genome Sequence of a Quorum-Sensing Bacterium,Rhodobacteraceae bacterium C31, Isolated from a marine microalgae symbiotic bacteria.</title>
        <authorList>
            <person name="Zhang Y."/>
        </authorList>
    </citation>
    <scope>NUCLEOTIDE SEQUENCE [LARGE SCALE GENOMIC DNA]</scope>
    <source>
        <strain evidence="1 2">C31</strain>
        <plasmid evidence="1 2">p-SCP1</plasmid>
    </source>
</reference>
<keyword evidence="2" id="KW-1185">Reference proteome</keyword>
<dbReference type="SUPFAM" id="SSF53756">
    <property type="entry name" value="UDP-Glycosyltransferase/glycogen phosphorylase"/>
    <property type="match status" value="1"/>
</dbReference>
<evidence type="ECO:0000313" key="1">
    <source>
        <dbReference type="EMBL" id="QRF68633.1"/>
    </source>
</evidence>
<name>A0ABX7FFW1_9RHOB</name>
<keyword evidence="1" id="KW-0614">Plasmid</keyword>